<feature type="transmembrane region" description="Helical" evidence="7">
    <location>
        <begin position="315"/>
        <end position="334"/>
    </location>
</feature>
<dbReference type="Proteomes" id="UP000474024">
    <property type="component" value="Unassembled WGS sequence"/>
</dbReference>
<dbReference type="PANTHER" id="PTHR43549">
    <property type="entry name" value="MULTIDRUG RESISTANCE PROTEIN YPNP-RELATED"/>
    <property type="match status" value="1"/>
</dbReference>
<dbReference type="Pfam" id="PF01554">
    <property type="entry name" value="MatE"/>
    <property type="match status" value="2"/>
</dbReference>
<keyword evidence="2" id="KW-0813">Transport</keyword>
<keyword evidence="5 7" id="KW-1133">Transmembrane helix</keyword>
<evidence type="ECO:0000313" key="8">
    <source>
        <dbReference type="EMBL" id="MST75645.1"/>
    </source>
</evidence>
<feature type="transmembrane region" description="Helical" evidence="7">
    <location>
        <begin position="137"/>
        <end position="158"/>
    </location>
</feature>
<dbReference type="NCBIfam" id="TIGR00797">
    <property type="entry name" value="matE"/>
    <property type="match status" value="1"/>
</dbReference>
<evidence type="ECO:0000313" key="9">
    <source>
        <dbReference type="Proteomes" id="UP000474024"/>
    </source>
</evidence>
<dbReference type="CDD" id="cd13138">
    <property type="entry name" value="MATE_yoeA_like"/>
    <property type="match status" value="1"/>
</dbReference>
<comment type="caution">
    <text evidence="8">The sequence shown here is derived from an EMBL/GenBank/DDBJ whole genome shotgun (WGS) entry which is preliminary data.</text>
</comment>
<feature type="transmembrane region" description="Helical" evidence="7">
    <location>
        <begin position="59"/>
        <end position="80"/>
    </location>
</feature>
<feature type="transmembrane region" description="Helical" evidence="7">
    <location>
        <begin position="165"/>
        <end position="186"/>
    </location>
</feature>
<evidence type="ECO:0000256" key="3">
    <source>
        <dbReference type="ARBA" id="ARBA00022475"/>
    </source>
</evidence>
<protein>
    <submittedName>
        <fullName evidence="8">MATE family efflux transporter</fullName>
    </submittedName>
</protein>
<proteinExistence type="predicted"/>
<evidence type="ECO:0000256" key="5">
    <source>
        <dbReference type="ARBA" id="ARBA00022989"/>
    </source>
</evidence>
<keyword evidence="3" id="KW-1003">Cell membrane</keyword>
<dbReference type="InterPro" id="IPR048279">
    <property type="entry name" value="MdtK-like"/>
</dbReference>
<dbReference type="GO" id="GO:0042910">
    <property type="term" value="F:xenobiotic transmembrane transporter activity"/>
    <property type="evidence" value="ECO:0007669"/>
    <property type="project" value="InterPro"/>
</dbReference>
<feature type="transmembrane region" description="Helical" evidence="7">
    <location>
        <begin position="354"/>
        <end position="374"/>
    </location>
</feature>
<dbReference type="EMBL" id="VUNI01000022">
    <property type="protein sequence ID" value="MST75645.1"/>
    <property type="molecule type" value="Genomic_DNA"/>
</dbReference>
<dbReference type="AlphaFoldDB" id="A0A6L5YTE8"/>
<feature type="transmembrane region" description="Helical" evidence="7">
    <location>
        <begin position="386"/>
        <end position="409"/>
    </location>
</feature>
<dbReference type="PANTHER" id="PTHR43549:SF3">
    <property type="entry name" value="MULTIDRUG RESISTANCE PROTEIN YPNP-RELATED"/>
    <property type="match status" value="1"/>
</dbReference>
<organism evidence="8 9">
    <name type="scientific">Roseburia porci</name>
    <dbReference type="NCBI Taxonomy" id="2605790"/>
    <lineage>
        <taxon>Bacteria</taxon>
        <taxon>Bacillati</taxon>
        <taxon>Bacillota</taxon>
        <taxon>Clostridia</taxon>
        <taxon>Lachnospirales</taxon>
        <taxon>Lachnospiraceae</taxon>
        <taxon>Roseburia</taxon>
    </lineage>
</organism>
<name>A0A6L5YTE8_9FIRM</name>
<feature type="transmembrane region" description="Helical" evidence="7">
    <location>
        <begin position="415"/>
        <end position="438"/>
    </location>
</feature>
<evidence type="ECO:0000256" key="2">
    <source>
        <dbReference type="ARBA" id="ARBA00022448"/>
    </source>
</evidence>
<comment type="subcellular location">
    <subcellularLocation>
        <location evidence="1">Cell membrane</location>
        <topology evidence="1">Multi-pass membrane protein</topology>
    </subcellularLocation>
</comment>
<feature type="transmembrane region" description="Helical" evidence="7">
    <location>
        <begin position="92"/>
        <end position="117"/>
    </location>
</feature>
<evidence type="ECO:0000256" key="6">
    <source>
        <dbReference type="ARBA" id="ARBA00023136"/>
    </source>
</evidence>
<dbReference type="InterPro" id="IPR002528">
    <property type="entry name" value="MATE_fam"/>
</dbReference>
<dbReference type="InterPro" id="IPR052031">
    <property type="entry name" value="Membrane_Transporter-Flippase"/>
</dbReference>
<keyword evidence="9" id="KW-1185">Reference proteome</keyword>
<sequence length="443" mass="47729">MNKDLTEGNVRKVLWFYTIPLLGSVVFQQLYNLADSLVAGKFIGENALAAVGNASEMTLIYTAFAFGCNIGCSVVVSQLFGSRQWNRLKTSVSTSFIAFGVLCVALMIFGFTCTHLVLMKMNTPADILEDSFLYLKIYTAGMPFVFFYNVATGIFSAMGDSKTPLYFLAFSSISNILVDILFVSAFHMGISGVAWATFLCQGISCVLAVIALYKRVKGIPSEGEFEIFSWGLLGKIAKVAVPSILQQSFISVGNIIVQSIINNFGASVIAGYTAAIKLNNIAISMFTSAGNGISTFAAQNFGAGRLDRIKKGFRAGIMLDVVQVVPLTLAFVFIGRPLIGIFMQDVTGDAMATGMQFLRIVAPFYMVVATKTMSDGILRGSGAVKLFMITTFADLFLRVGLAAVLAPIFGSTGVWMSWPIGWSVGAILSVCLYCSGIWKNAKL</sequence>
<keyword evidence="6 7" id="KW-0472">Membrane</keyword>
<evidence type="ECO:0000256" key="4">
    <source>
        <dbReference type="ARBA" id="ARBA00022692"/>
    </source>
</evidence>
<evidence type="ECO:0000256" key="7">
    <source>
        <dbReference type="SAM" id="Phobius"/>
    </source>
</evidence>
<dbReference type="GO" id="GO:0015297">
    <property type="term" value="F:antiporter activity"/>
    <property type="evidence" value="ECO:0007669"/>
    <property type="project" value="InterPro"/>
</dbReference>
<keyword evidence="4 7" id="KW-0812">Transmembrane</keyword>
<dbReference type="RefSeq" id="WP_154430611.1">
    <property type="nucleotide sequence ID" value="NZ_VUNI01000022.1"/>
</dbReference>
<evidence type="ECO:0000256" key="1">
    <source>
        <dbReference type="ARBA" id="ARBA00004651"/>
    </source>
</evidence>
<reference evidence="8 9" key="1">
    <citation type="submission" date="2019-08" db="EMBL/GenBank/DDBJ databases">
        <title>In-depth cultivation of the pig gut microbiome towards novel bacterial diversity and tailored functional studies.</title>
        <authorList>
            <person name="Wylensek D."/>
            <person name="Hitch T.C.A."/>
            <person name="Clavel T."/>
        </authorList>
    </citation>
    <scope>NUCLEOTIDE SEQUENCE [LARGE SCALE GENOMIC DNA]</scope>
    <source>
        <strain evidence="8 9">MUC/MUC-530-WT-4D</strain>
    </source>
</reference>
<dbReference type="PIRSF" id="PIRSF006603">
    <property type="entry name" value="DinF"/>
    <property type="match status" value="1"/>
</dbReference>
<gene>
    <name evidence="8" type="ORF">FYJ75_11555</name>
</gene>
<feature type="transmembrane region" description="Helical" evidence="7">
    <location>
        <begin position="12"/>
        <end position="31"/>
    </location>
</feature>
<accession>A0A6L5YTE8</accession>
<feature type="transmembrane region" description="Helical" evidence="7">
    <location>
        <begin position="192"/>
        <end position="213"/>
    </location>
</feature>
<dbReference type="GO" id="GO:0005886">
    <property type="term" value="C:plasma membrane"/>
    <property type="evidence" value="ECO:0007669"/>
    <property type="project" value="UniProtKB-SubCell"/>
</dbReference>